<accession>A0A3N4NGV4</accession>
<feature type="transmembrane region" description="Helical" evidence="1">
    <location>
        <begin position="180"/>
        <end position="199"/>
    </location>
</feature>
<dbReference type="PANTHER" id="PTHR34300">
    <property type="entry name" value="QUEUOSINE PRECURSOR TRANSPORTER-RELATED"/>
    <property type="match status" value="1"/>
</dbReference>
<feature type="transmembrane region" description="Helical" evidence="1">
    <location>
        <begin position="139"/>
        <end position="160"/>
    </location>
</feature>
<keyword evidence="1" id="KW-0812">Transmembrane</keyword>
<sequence length="211" mass="24169">MSSKKNQQIVFLLVCFHILIIASSNYLVQFPLTILGFKSTWGALTFPFIFLATDLTVRLFGAKLGRRIIFNAMLPALLVSYFITVGFRNGNWLGYNSLFSFDLFVARIAIASFSAYVVGQILDILIFNKLRQHQQWWHAPLASGIIGNLMDTVTFFTIAFYKTSDVYLSENLVEIAAVDYLFKIIINALFFLPLYKVILDSFLKRLHRRIS</sequence>
<feature type="transmembrane region" description="Helical" evidence="1">
    <location>
        <begin position="104"/>
        <end position="127"/>
    </location>
</feature>
<dbReference type="GO" id="GO:0022857">
    <property type="term" value="F:transmembrane transporter activity"/>
    <property type="evidence" value="ECO:0007669"/>
    <property type="project" value="UniProtKB-UniRule"/>
</dbReference>
<evidence type="ECO:0000313" key="2">
    <source>
        <dbReference type="EMBL" id="RPD90719.1"/>
    </source>
</evidence>
<reference evidence="2 3" key="1">
    <citation type="submission" date="2018-11" db="EMBL/GenBank/DDBJ databases">
        <title>Aureibaculum marinum gen. nov., sp. nov., a member of the family Flavobacteriaceae isolated from the Bohai Sea.</title>
        <authorList>
            <person name="Ji X."/>
        </authorList>
    </citation>
    <scope>NUCLEOTIDE SEQUENCE [LARGE SCALE GENOMIC DNA]</scope>
    <source>
        <strain evidence="2 3">BH-SD17</strain>
    </source>
</reference>
<comment type="similarity">
    <text evidence="1">Belongs to the vitamin uptake transporter (VUT/ECF) (TC 2.A.88) family. Q precursor transporter subfamily.</text>
</comment>
<feature type="transmembrane region" description="Helical" evidence="1">
    <location>
        <begin position="40"/>
        <end position="61"/>
    </location>
</feature>
<dbReference type="HAMAP" id="MF_02088">
    <property type="entry name" value="Q_prec_transport"/>
    <property type="match status" value="1"/>
</dbReference>
<organism evidence="2 3">
    <name type="scientific">Aureibaculum marinum</name>
    <dbReference type="NCBI Taxonomy" id="2487930"/>
    <lineage>
        <taxon>Bacteria</taxon>
        <taxon>Pseudomonadati</taxon>
        <taxon>Bacteroidota</taxon>
        <taxon>Flavobacteriia</taxon>
        <taxon>Flavobacteriales</taxon>
        <taxon>Flavobacteriaceae</taxon>
        <taxon>Aureibaculum</taxon>
    </lineage>
</organism>
<gene>
    <name evidence="2" type="ORF">EGM88_15325</name>
</gene>
<dbReference type="GO" id="GO:0005886">
    <property type="term" value="C:plasma membrane"/>
    <property type="evidence" value="ECO:0007669"/>
    <property type="project" value="UniProtKB-SubCell"/>
</dbReference>
<dbReference type="InterPro" id="IPR003744">
    <property type="entry name" value="YhhQ"/>
</dbReference>
<dbReference type="NCBIfam" id="TIGR00697">
    <property type="entry name" value="queuosine precursor transporter"/>
    <property type="match status" value="1"/>
</dbReference>
<dbReference type="Proteomes" id="UP000270856">
    <property type="component" value="Unassembled WGS sequence"/>
</dbReference>
<dbReference type="RefSeq" id="WP_123899270.1">
    <property type="nucleotide sequence ID" value="NZ_RPFJ01000098.1"/>
</dbReference>
<dbReference type="Pfam" id="PF02592">
    <property type="entry name" value="Vut_1"/>
    <property type="match status" value="1"/>
</dbReference>
<feature type="transmembrane region" description="Helical" evidence="1">
    <location>
        <begin position="9"/>
        <end position="28"/>
    </location>
</feature>
<dbReference type="NCBIfam" id="NF008406">
    <property type="entry name" value="PRK11212.1"/>
    <property type="match status" value="1"/>
</dbReference>
<proteinExistence type="inferred from homology"/>
<keyword evidence="1" id="KW-1003">Cell membrane</keyword>
<comment type="subcellular location">
    <subcellularLocation>
        <location evidence="1">Cell membrane</location>
        <topology evidence="1">Multi-pass membrane protein</topology>
    </subcellularLocation>
</comment>
<evidence type="ECO:0000256" key="1">
    <source>
        <dbReference type="HAMAP-Rule" id="MF_02088"/>
    </source>
</evidence>
<evidence type="ECO:0000313" key="3">
    <source>
        <dbReference type="Proteomes" id="UP000270856"/>
    </source>
</evidence>
<dbReference type="OrthoDB" id="9805479at2"/>
<comment type="caution">
    <text evidence="2">The sequence shown here is derived from an EMBL/GenBank/DDBJ whole genome shotgun (WGS) entry which is preliminary data.</text>
</comment>
<keyword evidence="1" id="KW-1133">Transmembrane helix</keyword>
<dbReference type="AlphaFoldDB" id="A0A3N4NGV4"/>
<comment type="function">
    <text evidence="1">Involved in the import of queuosine (Q) precursors, required for Q precursor salvage.</text>
</comment>
<keyword evidence="3" id="KW-1185">Reference proteome</keyword>
<dbReference type="EMBL" id="RPFJ01000098">
    <property type="protein sequence ID" value="RPD90719.1"/>
    <property type="molecule type" value="Genomic_DNA"/>
</dbReference>
<name>A0A3N4NGV4_9FLAO</name>
<keyword evidence="1" id="KW-0813">Transport</keyword>
<protein>
    <recommendedName>
        <fullName evidence="1">Probable queuosine precursor transporter</fullName>
        <shortName evidence="1">Q precursor transporter</shortName>
    </recommendedName>
</protein>
<feature type="transmembrane region" description="Helical" evidence="1">
    <location>
        <begin position="68"/>
        <end position="84"/>
    </location>
</feature>
<keyword evidence="1" id="KW-0472">Membrane</keyword>
<dbReference type="PANTHER" id="PTHR34300:SF1">
    <property type="entry name" value="QUEUOSINE PRECURSOR TRANSPORTER"/>
    <property type="match status" value="1"/>
</dbReference>